<dbReference type="AlphaFoldDB" id="A0A820JYM8"/>
<dbReference type="EMBL" id="CAJOBD010045298">
    <property type="protein sequence ID" value="CAF4333762.1"/>
    <property type="molecule type" value="Genomic_DNA"/>
</dbReference>
<feature type="non-terminal residue" evidence="2">
    <location>
        <position position="1"/>
    </location>
</feature>
<gene>
    <name evidence="2" type="ORF">JBS370_LOCUS41398</name>
</gene>
<evidence type="ECO:0000313" key="2">
    <source>
        <dbReference type="EMBL" id="CAF4333762.1"/>
    </source>
</evidence>
<name>A0A820JYM8_9BILA</name>
<evidence type="ECO:0000313" key="3">
    <source>
        <dbReference type="Proteomes" id="UP000663836"/>
    </source>
</evidence>
<comment type="caution">
    <text evidence="2">The sequence shown here is derived from an EMBL/GenBank/DDBJ whole genome shotgun (WGS) entry which is preliminary data.</text>
</comment>
<dbReference type="Proteomes" id="UP000663836">
    <property type="component" value="Unassembled WGS sequence"/>
</dbReference>
<reference evidence="2" key="1">
    <citation type="submission" date="2021-02" db="EMBL/GenBank/DDBJ databases">
        <authorList>
            <person name="Nowell W R."/>
        </authorList>
    </citation>
    <scope>NUCLEOTIDE SEQUENCE</scope>
</reference>
<organism evidence="2 3">
    <name type="scientific">Rotaria sordida</name>
    <dbReference type="NCBI Taxonomy" id="392033"/>
    <lineage>
        <taxon>Eukaryota</taxon>
        <taxon>Metazoa</taxon>
        <taxon>Spiralia</taxon>
        <taxon>Gnathifera</taxon>
        <taxon>Rotifera</taxon>
        <taxon>Eurotatoria</taxon>
        <taxon>Bdelloidea</taxon>
        <taxon>Philodinida</taxon>
        <taxon>Philodinidae</taxon>
        <taxon>Rotaria</taxon>
    </lineage>
</organism>
<accession>A0A820JYM8</accession>
<feature type="non-terminal residue" evidence="2">
    <location>
        <position position="122"/>
    </location>
</feature>
<protein>
    <submittedName>
        <fullName evidence="2">Uncharacterized protein</fullName>
    </submittedName>
</protein>
<evidence type="ECO:0000256" key="1">
    <source>
        <dbReference type="SAM" id="MobiDB-lite"/>
    </source>
</evidence>
<feature type="region of interest" description="Disordered" evidence="1">
    <location>
        <begin position="11"/>
        <end position="33"/>
    </location>
</feature>
<proteinExistence type="predicted"/>
<sequence length="122" mass="14482">RHLDLMSSVRISTSPTRKRLASPSPPRSRSPNRYYRNRDRFLCSYDKIELDDCRQRADKLLADFEDILLQINADFRSKEEIFHSSIPMGVQIENLSMDFTYNRILTSTRRKIDALREFILQI</sequence>